<keyword evidence="6" id="KW-1185">Reference proteome</keyword>
<evidence type="ECO:0000313" key="5">
    <source>
        <dbReference type="EMBL" id="BCQ35692.1"/>
    </source>
</evidence>
<evidence type="ECO:0000256" key="1">
    <source>
        <dbReference type="ARBA" id="ARBA00006739"/>
    </source>
</evidence>
<keyword evidence="2" id="KW-0328">Glycosyltransferase</keyword>
<dbReference type="Proteomes" id="UP000677515">
    <property type="component" value="Chromosome"/>
</dbReference>
<dbReference type="Gene3D" id="3.90.550.10">
    <property type="entry name" value="Spore Coat Polysaccharide Biosynthesis Protein SpsA, Chain A"/>
    <property type="match status" value="1"/>
</dbReference>
<gene>
    <name evidence="5" type="ORF">ERHA53_30350</name>
</gene>
<proteinExistence type="inferred from homology"/>
<name>A0ABM7N2W1_ERWRD</name>
<dbReference type="EMBL" id="AP024329">
    <property type="protein sequence ID" value="BCQ35692.1"/>
    <property type="molecule type" value="Genomic_DNA"/>
</dbReference>
<reference evidence="5 6" key="1">
    <citation type="submission" date="2021-01" db="EMBL/GenBank/DDBJ databases">
        <title>Complete genome sequence of Erwinia rhapontici MAFF 311153.</title>
        <authorList>
            <person name="Morohoshi T."/>
            <person name="Someya N."/>
        </authorList>
    </citation>
    <scope>NUCLEOTIDE SEQUENCE [LARGE SCALE GENOMIC DNA]</scope>
    <source>
        <strain evidence="5 6">MAFF 311153</strain>
    </source>
</reference>
<dbReference type="PANTHER" id="PTHR43685:SF5">
    <property type="entry name" value="GLYCOSYLTRANSFERASE EPSE-RELATED"/>
    <property type="match status" value="1"/>
</dbReference>
<dbReference type="InterPro" id="IPR001173">
    <property type="entry name" value="Glyco_trans_2-like"/>
</dbReference>
<feature type="domain" description="Glycosyltransferase 2-like" evidence="4">
    <location>
        <begin position="8"/>
        <end position="171"/>
    </location>
</feature>
<dbReference type="InterPro" id="IPR050834">
    <property type="entry name" value="Glycosyltransf_2"/>
</dbReference>
<organism evidence="5 6">
    <name type="scientific">Erwinia rhapontici</name>
    <name type="common">Pectobacterium rhapontici</name>
    <dbReference type="NCBI Taxonomy" id="55212"/>
    <lineage>
        <taxon>Bacteria</taxon>
        <taxon>Pseudomonadati</taxon>
        <taxon>Pseudomonadota</taxon>
        <taxon>Gammaproteobacteria</taxon>
        <taxon>Enterobacterales</taxon>
        <taxon>Erwiniaceae</taxon>
        <taxon>Erwinia</taxon>
    </lineage>
</organism>
<evidence type="ECO:0000256" key="2">
    <source>
        <dbReference type="ARBA" id="ARBA00022676"/>
    </source>
</evidence>
<dbReference type="Pfam" id="PF00535">
    <property type="entry name" value="Glycos_transf_2"/>
    <property type="match status" value="1"/>
</dbReference>
<evidence type="ECO:0000313" key="6">
    <source>
        <dbReference type="Proteomes" id="UP000677515"/>
    </source>
</evidence>
<evidence type="ECO:0000256" key="3">
    <source>
        <dbReference type="ARBA" id="ARBA00022679"/>
    </source>
</evidence>
<protein>
    <submittedName>
        <fullName evidence="5">Glycosyl transferase</fullName>
    </submittedName>
</protein>
<dbReference type="RefSeq" id="WP_159336337.1">
    <property type="nucleotide sequence ID" value="NZ_AP024329.1"/>
</dbReference>
<dbReference type="SUPFAM" id="SSF53448">
    <property type="entry name" value="Nucleotide-diphospho-sugar transferases"/>
    <property type="match status" value="1"/>
</dbReference>
<sequence length="273" mass="31395">MSNEAVAVVMSVYKNDISSQLKSAIESILNQTLESISLYIMIDGVIDNELSKLLDYYAVDERVFIISSPTNRGLAVSLNHLVDIVIAEGKFEYIARMDSDDISLPERLMVQVEYLKQNPDVDVLGGYCHEFGASFALNVKKVPLTHDELVKYSLYKCPFIHPTVMFRKRVFQDGNRYPLDTCFSEDLALWFLLLVRGYKFSNVDKVLINYRINSDTLHRRSGLNKALSEVKLRIKYSLLLKNRSLKIYSLIVARGFFSLMPHPIKKMMYSKLR</sequence>
<dbReference type="InterPro" id="IPR029044">
    <property type="entry name" value="Nucleotide-diphossugar_trans"/>
</dbReference>
<dbReference type="PANTHER" id="PTHR43685">
    <property type="entry name" value="GLYCOSYLTRANSFERASE"/>
    <property type="match status" value="1"/>
</dbReference>
<comment type="similarity">
    <text evidence="1">Belongs to the glycosyltransferase 2 family.</text>
</comment>
<dbReference type="GO" id="GO:0016740">
    <property type="term" value="F:transferase activity"/>
    <property type="evidence" value="ECO:0007669"/>
    <property type="project" value="UniProtKB-KW"/>
</dbReference>
<evidence type="ECO:0000259" key="4">
    <source>
        <dbReference type="Pfam" id="PF00535"/>
    </source>
</evidence>
<keyword evidence="3 5" id="KW-0808">Transferase</keyword>
<accession>A0ABM7N2W1</accession>